<feature type="region of interest" description="Disordered" evidence="1">
    <location>
        <begin position="23"/>
        <end position="48"/>
    </location>
</feature>
<organism evidence="3 4">
    <name type="scientific">Arthrobacter citreus</name>
    <dbReference type="NCBI Taxonomy" id="1670"/>
    <lineage>
        <taxon>Bacteria</taxon>
        <taxon>Bacillati</taxon>
        <taxon>Actinomycetota</taxon>
        <taxon>Actinomycetes</taxon>
        <taxon>Micrococcales</taxon>
        <taxon>Micrococcaceae</taxon>
        <taxon>Arthrobacter</taxon>
    </lineage>
</organism>
<dbReference type="RefSeq" id="WP_342024051.1">
    <property type="nucleotide sequence ID" value="NZ_CP151657.1"/>
</dbReference>
<reference evidence="3 4" key="1">
    <citation type="submission" date="2024-04" db="EMBL/GenBank/DDBJ databases">
        <title>Arthrobacter sp. from Plains bison fecal sample.</title>
        <authorList>
            <person name="Ruzzini A."/>
        </authorList>
    </citation>
    <scope>NUCLEOTIDE SEQUENCE [LARGE SCALE GENOMIC DNA]</scope>
    <source>
        <strain evidence="3 4">EINP1</strain>
    </source>
</reference>
<keyword evidence="4" id="KW-1185">Reference proteome</keyword>
<evidence type="ECO:0000256" key="1">
    <source>
        <dbReference type="SAM" id="MobiDB-lite"/>
    </source>
</evidence>
<gene>
    <name evidence="3" type="ORF">AAE021_02275</name>
</gene>
<evidence type="ECO:0000313" key="3">
    <source>
        <dbReference type="EMBL" id="WZP16438.1"/>
    </source>
</evidence>
<dbReference type="EMBL" id="CP151657">
    <property type="protein sequence ID" value="WZP16438.1"/>
    <property type="molecule type" value="Genomic_DNA"/>
</dbReference>
<sequence length="338" mass="35646">MDQPRTFPGRSVFHAVPVPAAGVSSADVSARPDTSPAPDGFPALYGPPGPGDAAGFSGTLVLQGADGLDEETAGIVLSRLDHLIRWAQAQQAKVLHRMENIFQNEMHFPSGKPDNGMAFSLAASEAATILCLPDTAGQRLMSEAGSLCKAYSATLARLEKGTVGYNHAQTVLDQTQGIELEELPAFEAKLLDVAEGQTPAQFRVGARRLRENQYPQSIVGRQLTAFGKRKVCLEPAADGMSWLSAFLPAENAQAIFTQLSRAARGEQADGDPRRVDELRADILSDLLLSGGGASSSAGGPSGMGRVGRKGTSDNGTSCGSDARADARARAKARRRSWC</sequence>
<feature type="region of interest" description="Disordered" evidence="1">
    <location>
        <begin position="291"/>
        <end position="338"/>
    </location>
</feature>
<feature type="compositionally biased region" description="Gly residues" evidence="1">
    <location>
        <begin position="291"/>
        <end position="305"/>
    </location>
</feature>
<accession>A0ABZ2ZW55</accession>
<protein>
    <submittedName>
        <fullName evidence="3">DUF222 domain-containing protein</fullName>
    </submittedName>
</protein>
<evidence type="ECO:0000313" key="4">
    <source>
        <dbReference type="Proteomes" id="UP001448858"/>
    </source>
</evidence>
<dbReference type="InterPro" id="IPR003870">
    <property type="entry name" value="DUF222"/>
</dbReference>
<evidence type="ECO:0000259" key="2">
    <source>
        <dbReference type="Pfam" id="PF02720"/>
    </source>
</evidence>
<feature type="domain" description="DUF222" evidence="2">
    <location>
        <begin position="116"/>
        <end position="302"/>
    </location>
</feature>
<dbReference type="Proteomes" id="UP001448858">
    <property type="component" value="Chromosome"/>
</dbReference>
<feature type="compositionally biased region" description="Basic residues" evidence="1">
    <location>
        <begin position="329"/>
        <end position="338"/>
    </location>
</feature>
<dbReference type="Pfam" id="PF02720">
    <property type="entry name" value="DUF222"/>
    <property type="match status" value="1"/>
</dbReference>
<proteinExistence type="predicted"/>
<name>A0ABZ2ZW55_9MICC</name>